<feature type="transmembrane region" description="Helical" evidence="5">
    <location>
        <begin position="25"/>
        <end position="43"/>
    </location>
</feature>
<evidence type="ECO:0000313" key="8">
    <source>
        <dbReference type="Proteomes" id="UP001232973"/>
    </source>
</evidence>
<organism evidence="7 8">
    <name type="scientific">Alicyclobacillus cycloheptanicus</name>
    <dbReference type="NCBI Taxonomy" id="1457"/>
    <lineage>
        <taxon>Bacteria</taxon>
        <taxon>Bacillati</taxon>
        <taxon>Bacillota</taxon>
        <taxon>Bacilli</taxon>
        <taxon>Bacillales</taxon>
        <taxon>Alicyclobacillaceae</taxon>
        <taxon>Alicyclobacillus</taxon>
    </lineage>
</organism>
<gene>
    <name evidence="7" type="ORF">J2S03_002452</name>
</gene>
<reference evidence="7 8" key="1">
    <citation type="submission" date="2023-07" db="EMBL/GenBank/DDBJ databases">
        <title>Genomic Encyclopedia of Type Strains, Phase IV (KMG-IV): sequencing the most valuable type-strain genomes for metagenomic binning, comparative biology and taxonomic classification.</title>
        <authorList>
            <person name="Goeker M."/>
        </authorList>
    </citation>
    <scope>NUCLEOTIDE SEQUENCE [LARGE SCALE GENOMIC DNA]</scope>
    <source>
        <strain evidence="7 8">DSM 4006</strain>
    </source>
</reference>
<dbReference type="PANTHER" id="PTHR37422:SF17">
    <property type="entry name" value="O-ANTIGEN LIGASE"/>
    <property type="match status" value="1"/>
</dbReference>
<evidence type="ECO:0000256" key="3">
    <source>
        <dbReference type="ARBA" id="ARBA00022989"/>
    </source>
</evidence>
<keyword evidence="8" id="KW-1185">Reference proteome</keyword>
<comment type="subcellular location">
    <subcellularLocation>
        <location evidence="1">Membrane</location>
        <topology evidence="1">Multi-pass membrane protein</topology>
    </subcellularLocation>
</comment>
<dbReference type="RefSeq" id="WP_274456153.1">
    <property type="nucleotide sequence ID" value="NZ_CP067097.1"/>
</dbReference>
<keyword evidence="7" id="KW-0436">Ligase</keyword>
<feature type="transmembrane region" description="Helical" evidence="5">
    <location>
        <begin position="335"/>
        <end position="359"/>
    </location>
</feature>
<feature type="transmembrane region" description="Helical" evidence="5">
    <location>
        <begin position="86"/>
        <end position="106"/>
    </location>
</feature>
<comment type="caution">
    <text evidence="7">The sequence shown here is derived from an EMBL/GenBank/DDBJ whole genome shotgun (WGS) entry which is preliminary data.</text>
</comment>
<evidence type="ECO:0000313" key="7">
    <source>
        <dbReference type="EMBL" id="MDQ0190585.1"/>
    </source>
</evidence>
<evidence type="ECO:0000256" key="1">
    <source>
        <dbReference type="ARBA" id="ARBA00004141"/>
    </source>
</evidence>
<proteinExistence type="predicted"/>
<evidence type="ECO:0000259" key="6">
    <source>
        <dbReference type="Pfam" id="PF04932"/>
    </source>
</evidence>
<keyword evidence="4 5" id="KW-0472">Membrane</keyword>
<feature type="domain" description="O-antigen ligase-related" evidence="6">
    <location>
        <begin position="217"/>
        <end position="348"/>
    </location>
</feature>
<accession>A0ABT9XJV4</accession>
<dbReference type="InterPro" id="IPR007016">
    <property type="entry name" value="O-antigen_ligase-rel_domated"/>
</dbReference>
<dbReference type="Proteomes" id="UP001232973">
    <property type="component" value="Unassembled WGS sequence"/>
</dbReference>
<feature type="transmembrane region" description="Helical" evidence="5">
    <location>
        <begin position="371"/>
        <end position="390"/>
    </location>
</feature>
<name>A0ABT9XJV4_9BACL</name>
<evidence type="ECO:0000256" key="5">
    <source>
        <dbReference type="SAM" id="Phobius"/>
    </source>
</evidence>
<feature type="transmembrane region" description="Helical" evidence="5">
    <location>
        <begin position="252"/>
        <end position="270"/>
    </location>
</feature>
<feature type="transmembrane region" description="Helical" evidence="5">
    <location>
        <begin position="55"/>
        <end position="74"/>
    </location>
</feature>
<feature type="transmembrane region" description="Helical" evidence="5">
    <location>
        <begin position="213"/>
        <end position="246"/>
    </location>
</feature>
<feature type="transmembrane region" description="Helical" evidence="5">
    <location>
        <begin position="396"/>
        <end position="413"/>
    </location>
</feature>
<protein>
    <submittedName>
        <fullName evidence="7">O-antigen ligase</fullName>
    </submittedName>
</protein>
<sequence length="426" mass="47280">MNGQTADAGISGSQAQIAGLTNHRYVRWSIYALVAFPIVDYALRYLPGLHPLGAIWDKVVLLVLAIAACARYVSGVRPTWLRWQQVALLFILYVFALMFSDLSHPVMALEGFRMDIYYMLYPLLLPFLVEPDDVPKLLHAAALVAILVGVDGVYQYVMKTPIPSTWSDVNEQVRTRVFSVMVSPNEMGSYMAMMTPLVAGLALYERDKWRKGLYCFGVVVCGASLVFTMARGPWLALTLALLVVAALVERRLLIVLVIVAVIAFFLPPIHHRIADLFSPVYLLKASQSGRIAKWITAFGVMSGNPLFGAGLGHYGGAVASDFNYSTYSDNYYAKMLGETGLVGLTLFIALHLSLFADLFKHAVRRAAGRSKYVVIGGLIGLLAVLFHNFIENVFEYAPMVSIYFIYATLLLIWSRGFDGEVRHERT</sequence>
<evidence type="ECO:0000256" key="2">
    <source>
        <dbReference type="ARBA" id="ARBA00022692"/>
    </source>
</evidence>
<dbReference type="Pfam" id="PF04932">
    <property type="entry name" value="Wzy_C"/>
    <property type="match status" value="1"/>
</dbReference>
<dbReference type="GO" id="GO:0016874">
    <property type="term" value="F:ligase activity"/>
    <property type="evidence" value="ECO:0007669"/>
    <property type="project" value="UniProtKB-KW"/>
</dbReference>
<feature type="transmembrane region" description="Helical" evidence="5">
    <location>
        <begin position="291"/>
        <end position="315"/>
    </location>
</feature>
<keyword evidence="2 5" id="KW-0812">Transmembrane</keyword>
<feature type="transmembrane region" description="Helical" evidence="5">
    <location>
        <begin position="137"/>
        <end position="157"/>
    </location>
</feature>
<dbReference type="PANTHER" id="PTHR37422">
    <property type="entry name" value="TEICHURONIC ACID BIOSYNTHESIS PROTEIN TUAE"/>
    <property type="match status" value="1"/>
</dbReference>
<dbReference type="EMBL" id="JAUSTP010000020">
    <property type="protein sequence ID" value="MDQ0190585.1"/>
    <property type="molecule type" value="Genomic_DNA"/>
</dbReference>
<keyword evidence="3 5" id="KW-1133">Transmembrane helix</keyword>
<evidence type="ECO:0000256" key="4">
    <source>
        <dbReference type="ARBA" id="ARBA00023136"/>
    </source>
</evidence>
<dbReference type="InterPro" id="IPR051533">
    <property type="entry name" value="WaaL-like"/>
</dbReference>